<dbReference type="Proteomes" id="UP000782610">
    <property type="component" value="Unassembled WGS sequence"/>
</dbReference>
<evidence type="ECO:0000256" key="3">
    <source>
        <dbReference type="ARBA" id="ARBA00023163"/>
    </source>
</evidence>
<name>A0A933L2K7_9HYPH</name>
<dbReference type="PANTHER" id="PTHR30363">
    <property type="entry name" value="HTH-TYPE TRANSCRIPTIONAL REGULATOR SRLR-RELATED"/>
    <property type="match status" value="1"/>
</dbReference>
<reference evidence="5" key="1">
    <citation type="submission" date="2020-07" db="EMBL/GenBank/DDBJ databases">
        <title>Huge and variable diversity of episymbiotic CPR bacteria and DPANN archaea in groundwater ecosystems.</title>
        <authorList>
            <person name="He C.Y."/>
            <person name="Keren R."/>
            <person name="Whittaker M."/>
            <person name="Farag I.F."/>
            <person name="Doudna J."/>
            <person name="Cate J.H.D."/>
            <person name="Banfield J.F."/>
        </authorList>
    </citation>
    <scope>NUCLEOTIDE SEQUENCE</scope>
    <source>
        <strain evidence="5">NC_groundwater_1586_Pr3_B-0.1um_66_15</strain>
    </source>
</reference>
<comment type="caution">
    <text evidence="5">The sequence shown here is derived from an EMBL/GenBank/DDBJ whole genome shotgun (WGS) entry which is preliminary data.</text>
</comment>
<dbReference type="AlphaFoldDB" id="A0A933L2K7"/>
<dbReference type="Gene3D" id="1.10.10.10">
    <property type="entry name" value="Winged helix-like DNA-binding domain superfamily/Winged helix DNA-binding domain"/>
    <property type="match status" value="1"/>
</dbReference>
<dbReference type="InterPro" id="IPR018356">
    <property type="entry name" value="Tscrpt_reg_HTH_DeoR_CS"/>
</dbReference>
<dbReference type="InterPro" id="IPR001034">
    <property type="entry name" value="DeoR_HTH"/>
</dbReference>
<organism evidence="5 6">
    <name type="scientific">Devosia nanyangense</name>
    <dbReference type="NCBI Taxonomy" id="1228055"/>
    <lineage>
        <taxon>Bacteria</taxon>
        <taxon>Pseudomonadati</taxon>
        <taxon>Pseudomonadota</taxon>
        <taxon>Alphaproteobacteria</taxon>
        <taxon>Hyphomicrobiales</taxon>
        <taxon>Devosiaceae</taxon>
        <taxon>Devosia</taxon>
    </lineage>
</organism>
<accession>A0A933L2K7</accession>
<dbReference type="Pfam" id="PF08220">
    <property type="entry name" value="HTH_DeoR"/>
    <property type="match status" value="1"/>
</dbReference>
<dbReference type="PANTHER" id="PTHR30363:SF44">
    <property type="entry name" value="AGA OPERON TRANSCRIPTIONAL REPRESSOR-RELATED"/>
    <property type="match status" value="1"/>
</dbReference>
<evidence type="ECO:0000313" key="5">
    <source>
        <dbReference type="EMBL" id="MBI4921326.1"/>
    </source>
</evidence>
<dbReference type="GO" id="GO:0003677">
    <property type="term" value="F:DNA binding"/>
    <property type="evidence" value="ECO:0007669"/>
    <property type="project" value="UniProtKB-KW"/>
</dbReference>
<sequence length="260" mass="28069">MKPEERRERIMTLVREASRVGVEELAEMLGTSRETVRRDLALLSEQGALRKVHGGAVQAQTALESPLGERRAAARAEKIAIGKAAAALFEPGDSLLIDAGSTTAYFAEALGRAGNFTVITNSVMVANELWAAPNRIEVYLTGGRYFGDGHEVLGPLVVEQVQRLHVDHAVLTIGAIDARGKFMDFNTEEALVARAMIANARRTTVLADSSKLNRNALFQVCEAHQVHCLVTDRMPEPALAGLLQTAGVQIVIARPESHVA</sequence>
<dbReference type="GO" id="GO:0003700">
    <property type="term" value="F:DNA-binding transcription factor activity"/>
    <property type="evidence" value="ECO:0007669"/>
    <property type="project" value="InterPro"/>
</dbReference>
<dbReference type="Pfam" id="PF00455">
    <property type="entry name" value="DeoRC"/>
    <property type="match status" value="1"/>
</dbReference>
<dbReference type="InterPro" id="IPR050313">
    <property type="entry name" value="Carb_Metab_HTH_regulators"/>
</dbReference>
<dbReference type="PROSITE" id="PS51000">
    <property type="entry name" value="HTH_DEOR_2"/>
    <property type="match status" value="1"/>
</dbReference>
<dbReference type="InterPro" id="IPR036390">
    <property type="entry name" value="WH_DNA-bd_sf"/>
</dbReference>
<dbReference type="InterPro" id="IPR037171">
    <property type="entry name" value="NagB/RpiA_transferase-like"/>
</dbReference>
<keyword evidence="1" id="KW-0805">Transcription regulation</keyword>
<dbReference type="EMBL" id="JACRAF010000018">
    <property type="protein sequence ID" value="MBI4921326.1"/>
    <property type="molecule type" value="Genomic_DNA"/>
</dbReference>
<dbReference type="InterPro" id="IPR014036">
    <property type="entry name" value="DeoR-like_C"/>
</dbReference>
<evidence type="ECO:0000259" key="4">
    <source>
        <dbReference type="PROSITE" id="PS51000"/>
    </source>
</evidence>
<proteinExistence type="predicted"/>
<dbReference type="PROSITE" id="PS00894">
    <property type="entry name" value="HTH_DEOR_1"/>
    <property type="match status" value="1"/>
</dbReference>
<evidence type="ECO:0000256" key="1">
    <source>
        <dbReference type="ARBA" id="ARBA00023015"/>
    </source>
</evidence>
<dbReference type="Gene3D" id="3.40.50.1360">
    <property type="match status" value="1"/>
</dbReference>
<dbReference type="SMART" id="SM01134">
    <property type="entry name" value="DeoRC"/>
    <property type="match status" value="1"/>
</dbReference>
<protein>
    <submittedName>
        <fullName evidence="5">DeoR/GlpR transcriptional regulator</fullName>
    </submittedName>
</protein>
<evidence type="ECO:0000313" key="6">
    <source>
        <dbReference type="Proteomes" id="UP000782610"/>
    </source>
</evidence>
<dbReference type="SUPFAM" id="SSF100950">
    <property type="entry name" value="NagB/RpiA/CoA transferase-like"/>
    <property type="match status" value="1"/>
</dbReference>
<dbReference type="InterPro" id="IPR036388">
    <property type="entry name" value="WH-like_DNA-bd_sf"/>
</dbReference>
<evidence type="ECO:0000256" key="2">
    <source>
        <dbReference type="ARBA" id="ARBA00023125"/>
    </source>
</evidence>
<feature type="domain" description="HTH deoR-type" evidence="4">
    <location>
        <begin position="3"/>
        <end position="58"/>
    </location>
</feature>
<dbReference type="SMART" id="SM00420">
    <property type="entry name" value="HTH_DEOR"/>
    <property type="match status" value="1"/>
</dbReference>
<keyword evidence="2" id="KW-0238">DNA-binding</keyword>
<keyword evidence="3" id="KW-0804">Transcription</keyword>
<dbReference type="PRINTS" id="PR00037">
    <property type="entry name" value="HTHLACR"/>
</dbReference>
<dbReference type="SUPFAM" id="SSF46785">
    <property type="entry name" value="Winged helix' DNA-binding domain"/>
    <property type="match status" value="1"/>
</dbReference>
<gene>
    <name evidence="5" type="ORF">HY834_06215</name>
</gene>